<feature type="domain" description="HTH marR-type" evidence="2">
    <location>
        <begin position="21"/>
        <end position="63"/>
    </location>
</feature>
<feature type="non-terminal residue" evidence="3">
    <location>
        <position position="221"/>
    </location>
</feature>
<dbReference type="InterPro" id="IPR043129">
    <property type="entry name" value="ATPase_NBD"/>
</dbReference>
<protein>
    <submittedName>
        <fullName evidence="3">ROK family transcriptional regulator</fullName>
    </submittedName>
</protein>
<comment type="caution">
    <text evidence="3">The sequence shown here is derived from an EMBL/GenBank/DDBJ whole genome shotgun (WGS) entry which is preliminary data.</text>
</comment>
<keyword evidence="4" id="KW-1185">Reference proteome</keyword>
<proteinExistence type="inferred from homology"/>
<evidence type="ECO:0000313" key="4">
    <source>
        <dbReference type="Proteomes" id="UP001527866"/>
    </source>
</evidence>
<dbReference type="PANTHER" id="PTHR18964:SF149">
    <property type="entry name" value="BIFUNCTIONAL UDP-N-ACETYLGLUCOSAMINE 2-EPIMERASE_N-ACETYLMANNOSAMINE KINASE"/>
    <property type="match status" value="1"/>
</dbReference>
<dbReference type="InterPro" id="IPR036388">
    <property type="entry name" value="WH-like_DNA-bd_sf"/>
</dbReference>
<organism evidence="3 4">
    <name type="scientific">Nocardiopsis endophytica</name>
    <dbReference type="NCBI Taxonomy" id="3018445"/>
    <lineage>
        <taxon>Bacteria</taxon>
        <taxon>Bacillati</taxon>
        <taxon>Actinomycetota</taxon>
        <taxon>Actinomycetes</taxon>
        <taxon>Streptosporangiales</taxon>
        <taxon>Nocardiopsidaceae</taxon>
        <taxon>Nocardiopsis</taxon>
    </lineage>
</organism>
<evidence type="ECO:0000259" key="2">
    <source>
        <dbReference type="Pfam" id="PF12802"/>
    </source>
</evidence>
<dbReference type="Proteomes" id="UP001527866">
    <property type="component" value="Unassembled WGS sequence"/>
</dbReference>
<gene>
    <name evidence="3" type="ORF">O4J56_31650</name>
</gene>
<dbReference type="SUPFAM" id="SSF46785">
    <property type="entry name" value="Winged helix' DNA-binding domain"/>
    <property type="match status" value="1"/>
</dbReference>
<dbReference type="Gene3D" id="1.10.10.10">
    <property type="entry name" value="Winged helix-like DNA-binding domain superfamily/Winged helix DNA-binding domain"/>
    <property type="match status" value="1"/>
</dbReference>
<name>A0ABT4UFW6_9ACTN</name>
<dbReference type="Gene3D" id="3.30.420.40">
    <property type="match status" value="1"/>
</dbReference>
<evidence type="ECO:0000256" key="1">
    <source>
        <dbReference type="ARBA" id="ARBA00006479"/>
    </source>
</evidence>
<dbReference type="SUPFAM" id="SSF53067">
    <property type="entry name" value="Actin-like ATPase domain"/>
    <property type="match status" value="1"/>
</dbReference>
<comment type="similarity">
    <text evidence="1">Belongs to the ROK (NagC/XylR) family.</text>
</comment>
<dbReference type="EMBL" id="JAQFWQ010000189">
    <property type="protein sequence ID" value="MDA2815240.1"/>
    <property type="molecule type" value="Genomic_DNA"/>
</dbReference>
<dbReference type="Pfam" id="PF00480">
    <property type="entry name" value="ROK"/>
    <property type="match status" value="1"/>
</dbReference>
<dbReference type="InterPro" id="IPR036390">
    <property type="entry name" value="WH_DNA-bd_sf"/>
</dbReference>
<reference evidence="3 4" key="1">
    <citation type="submission" date="2023-01" db="EMBL/GenBank/DDBJ databases">
        <title>Draft genome sequence of Nocardiopsis sp. RSe5-2 isolated from halophytes.</title>
        <authorList>
            <person name="Duangmal K."/>
            <person name="Chantavorakit T."/>
        </authorList>
    </citation>
    <scope>NUCLEOTIDE SEQUENCE [LARGE SCALE GENOMIC DNA]</scope>
    <source>
        <strain evidence="3 4">RSe5-2</strain>
    </source>
</reference>
<dbReference type="Pfam" id="PF12802">
    <property type="entry name" value="MarR_2"/>
    <property type="match status" value="1"/>
</dbReference>
<accession>A0ABT4UFW6</accession>
<evidence type="ECO:0000313" key="3">
    <source>
        <dbReference type="EMBL" id="MDA2815240.1"/>
    </source>
</evidence>
<dbReference type="PANTHER" id="PTHR18964">
    <property type="entry name" value="ROK (REPRESSOR, ORF, KINASE) FAMILY"/>
    <property type="match status" value="1"/>
</dbReference>
<dbReference type="InterPro" id="IPR000835">
    <property type="entry name" value="HTH_MarR-typ"/>
</dbReference>
<sequence length="221" mass="23291">MTTTDRPTTKHTIRAANLGLILRTLRTHAPCSRAHLATASGLTKSTVSSLVDELTTAGLITQHGPHHTPTAGRPALLLGPDPTRRAVLGIEVNADYLAACALDPTGGELLTLHTDYDTRTTTPAHTAQATAHLIHQALTHPALADRTLLGTGIAIPALIDPATHTVLTSPPLGWTHVPFTDLLPPPPRPTGPHLTGNDATLAALAEHRFGHLAHTPDLIYL</sequence>
<dbReference type="RefSeq" id="WP_270690895.1">
    <property type="nucleotide sequence ID" value="NZ_JAQFWQ010000189.1"/>
</dbReference>
<dbReference type="InterPro" id="IPR000600">
    <property type="entry name" value="ROK"/>
</dbReference>